<dbReference type="GO" id="GO:0004385">
    <property type="term" value="F:GMP kinase activity"/>
    <property type="evidence" value="ECO:0007669"/>
    <property type="project" value="UniProtKB-EC"/>
</dbReference>
<dbReference type="GO" id="GO:0005829">
    <property type="term" value="C:cytosol"/>
    <property type="evidence" value="ECO:0007669"/>
    <property type="project" value="TreeGrafter"/>
</dbReference>
<dbReference type="PROSITE" id="PS50052">
    <property type="entry name" value="GUANYLATE_KINASE_2"/>
    <property type="match status" value="1"/>
</dbReference>
<gene>
    <name evidence="5" type="primary">gmk_24</name>
    <name evidence="5" type="ORF">SDC9_108460</name>
</gene>
<dbReference type="PANTHER" id="PTHR23117:SF13">
    <property type="entry name" value="GUANYLATE KINASE"/>
    <property type="match status" value="1"/>
</dbReference>
<dbReference type="PANTHER" id="PTHR23117">
    <property type="entry name" value="GUANYLATE KINASE-RELATED"/>
    <property type="match status" value="1"/>
</dbReference>
<keyword evidence="2 5" id="KW-0808">Transferase</keyword>
<keyword evidence="3 5" id="KW-0418">Kinase</keyword>
<proteinExistence type="inferred from homology"/>
<evidence type="ECO:0000313" key="5">
    <source>
        <dbReference type="EMBL" id="MPM61600.1"/>
    </source>
</evidence>
<dbReference type="InterPro" id="IPR008144">
    <property type="entry name" value="Guanylate_kin-like_dom"/>
</dbReference>
<name>A0A645B815_9ZZZZ</name>
<dbReference type="Gene3D" id="3.40.50.300">
    <property type="entry name" value="P-loop containing nucleotide triphosphate hydrolases"/>
    <property type="match status" value="1"/>
</dbReference>
<evidence type="ECO:0000256" key="1">
    <source>
        <dbReference type="ARBA" id="ARBA00005790"/>
    </source>
</evidence>
<dbReference type="AlphaFoldDB" id="A0A645B815"/>
<dbReference type="SUPFAM" id="SSF52540">
    <property type="entry name" value="P-loop containing nucleoside triphosphate hydrolases"/>
    <property type="match status" value="1"/>
</dbReference>
<evidence type="ECO:0000256" key="2">
    <source>
        <dbReference type="ARBA" id="ARBA00022679"/>
    </source>
</evidence>
<sequence length="99" mass="11218">MRVKAAYPDAVLIFIAPPSMSELKSRLIHRGTESSEAIERRFQTAYQELDYVNKYDYVVVNDILDLAIARTEDIISAERCKVSRNGELIEKLQGGRSAL</sequence>
<dbReference type="InterPro" id="IPR027417">
    <property type="entry name" value="P-loop_NTPase"/>
</dbReference>
<comment type="caution">
    <text evidence="5">The sequence shown here is derived from an EMBL/GenBank/DDBJ whole genome shotgun (WGS) entry which is preliminary data.</text>
</comment>
<protein>
    <submittedName>
        <fullName evidence="5">Guanylate kinase</fullName>
        <ecNumber evidence="5">2.7.4.8</ecNumber>
    </submittedName>
</protein>
<accession>A0A645B815</accession>
<feature type="domain" description="Guanylate kinase-like" evidence="4">
    <location>
        <begin position="1"/>
        <end position="76"/>
    </location>
</feature>
<dbReference type="InterPro" id="IPR008145">
    <property type="entry name" value="GK/Ca_channel_bsu"/>
</dbReference>
<evidence type="ECO:0000259" key="4">
    <source>
        <dbReference type="PROSITE" id="PS50052"/>
    </source>
</evidence>
<organism evidence="5">
    <name type="scientific">bioreactor metagenome</name>
    <dbReference type="NCBI Taxonomy" id="1076179"/>
    <lineage>
        <taxon>unclassified sequences</taxon>
        <taxon>metagenomes</taxon>
        <taxon>ecological metagenomes</taxon>
    </lineage>
</organism>
<dbReference type="EC" id="2.7.4.8" evidence="5"/>
<evidence type="ECO:0000256" key="3">
    <source>
        <dbReference type="ARBA" id="ARBA00022777"/>
    </source>
</evidence>
<comment type="similarity">
    <text evidence="1">Belongs to the guanylate kinase family.</text>
</comment>
<dbReference type="Pfam" id="PF00625">
    <property type="entry name" value="Guanylate_kin"/>
    <property type="match status" value="1"/>
</dbReference>
<dbReference type="EMBL" id="VSSQ01018431">
    <property type="protein sequence ID" value="MPM61600.1"/>
    <property type="molecule type" value="Genomic_DNA"/>
</dbReference>
<reference evidence="5" key="1">
    <citation type="submission" date="2019-08" db="EMBL/GenBank/DDBJ databases">
        <authorList>
            <person name="Kucharzyk K."/>
            <person name="Murdoch R.W."/>
            <person name="Higgins S."/>
            <person name="Loffler F."/>
        </authorList>
    </citation>
    <scope>NUCLEOTIDE SEQUENCE</scope>
</reference>